<comment type="caution">
    <text evidence="2">The sequence shown here is derived from an EMBL/GenBank/DDBJ whole genome shotgun (WGS) entry which is preliminary data.</text>
</comment>
<gene>
    <name evidence="2" type="ORF">AXG93_2458s1020</name>
</gene>
<dbReference type="Proteomes" id="UP000077202">
    <property type="component" value="Unassembled WGS sequence"/>
</dbReference>
<proteinExistence type="predicted"/>
<feature type="compositionally biased region" description="Basic and acidic residues" evidence="1">
    <location>
        <begin position="46"/>
        <end position="55"/>
    </location>
</feature>
<sequence length="373" mass="41765">MAEIQVTGIKLLKTRARPKKKANRGRVVSDSLGSNVAKTDAAASTTDKEKRKESTLRALEGGPLTVQAEVPMEIAVEPSEERTATVSLSLPTLKQTRSMRSEEVPQPKTNEELAKELTLSDEILEQVVAQVCGAVVDVPKIPSPPLPEEDKLTVELCERLEASKVAYTAQVQRVDELTAASTKPDQLHAAKLAKEKELRAEEERMAEDLWEQIAAMKTERMELRGKIAEHTNLKLVVVHLKESRSRAEKAKVAYQQLRDETTDILRLRVEKCLLGFVMWEVQMLKWLKLDSLERQLMSMKVSGSAKHKQLVQLVNFFSSRLEEARESLEIEIVSMLRRLEANKSSEDAVTSASDDTAPESSLPRAVELFRSSE</sequence>
<dbReference type="AlphaFoldDB" id="A0A176VHH3"/>
<organism evidence="2 3">
    <name type="scientific">Marchantia polymorpha subsp. ruderalis</name>
    <dbReference type="NCBI Taxonomy" id="1480154"/>
    <lineage>
        <taxon>Eukaryota</taxon>
        <taxon>Viridiplantae</taxon>
        <taxon>Streptophyta</taxon>
        <taxon>Embryophyta</taxon>
        <taxon>Marchantiophyta</taxon>
        <taxon>Marchantiopsida</taxon>
        <taxon>Marchantiidae</taxon>
        <taxon>Marchantiales</taxon>
        <taxon>Marchantiaceae</taxon>
        <taxon>Marchantia</taxon>
    </lineage>
</organism>
<protein>
    <submittedName>
        <fullName evidence="2">Uncharacterized protein</fullName>
    </submittedName>
</protein>
<feature type="region of interest" description="Disordered" evidence="1">
    <location>
        <begin position="342"/>
        <end position="373"/>
    </location>
</feature>
<name>A0A176VHH3_MARPO</name>
<feature type="compositionally biased region" description="Basic residues" evidence="1">
    <location>
        <begin position="15"/>
        <end position="24"/>
    </location>
</feature>
<accession>A0A176VHH3</accession>
<evidence type="ECO:0000313" key="3">
    <source>
        <dbReference type="Proteomes" id="UP000077202"/>
    </source>
</evidence>
<feature type="region of interest" description="Disordered" evidence="1">
    <location>
        <begin position="15"/>
        <end position="55"/>
    </location>
</feature>
<keyword evidence="3" id="KW-1185">Reference proteome</keyword>
<evidence type="ECO:0000313" key="2">
    <source>
        <dbReference type="EMBL" id="OAE19781.1"/>
    </source>
</evidence>
<evidence type="ECO:0000256" key="1">
    <source>
        <dbReference type="SAM" id="MobiDB-lite"/>
    </source>
</evidence>
<reference evidence="2" key="1">
    <citation type="submission" date="2016-03" db="EMBL/GenBank/DDBJ databases">
        <title>Mechanisms controlling the formation of the plant cell surface in tip-growing cells are functionally conserved among land plants.</title>
        <authorList>
            <person name="Honkanen S."/>
            <person name="Jones V.A."/>
            <person name="Morieri G."/>
            <person name="Champion C."/>
            <person name="Hetherington A.J."/>
            <person name="Kelly S."/>
            <person name="Saint-Marcoux D."/>
            <person name="Proust H."/>
            <person name="Prescott H."/>
            <person name="Dolan L."/>
        </authorList>
    </citation>
    <scope>NUCLEOTIDE SEQUENCE [LARGE SCALE GENOMIC DNA]</scope>
    <source>
        <tissue evidence="2">Whole gametophyte</tissue>
    </source>
</reference>
<dbReference type="EMBL" id="LVLJ01003785">
    <property type="protein sequence ID" value="OAE19781.1"/>
    <property type="molecule type" value="Genomic_DNA"/>
</dbReference>